<accession>A0A507DVN4</accession>
<dbReference type="SUPFAM" id="SSF53448">
    <property type="entry name" value="Nucleotide-diphospho-sugar transferases"/>
    <property type="match status" value="1"/>
</dbReference>
<sequence length="414" mass="46172">MRWDAAGTACTDWAGTAGVAGIGSSEHSTVSAGLACPSLRGFRARALQVLARKRPLSDNDNDNDNMQLRRLMPLVLSVVALLVLLNFSLYSIPSDEASANHKPSSPANIQTTKDTTATSPPVKQSKKLAIVTFATGKDAETVGKITLPNKAAYASHHGYGYYNFAAVKPDDWPTDTHSIYFTKFKSILATFDMGYEWVMWSDADAVFMNFSTPLLEFVDPAYDVILPVAEPSNEQFRKVPNTGHFILKNSAWSRKYLAYLLRISTAPTCKVYPLVNGWIPACLGGGFWLGDQGLILWSHQHLQRHVTCHTKFISFNHFNSEFPWYHEGDLVLHLPGRGTLDRLQLFQALLKVVDLKTGKMDRSLKEFQAIAMDNPDHKDSTAIRKTLEMEFEKEGWNRACAPGEGDERVLEEDK</sequence>
<keyword evidence="3" id="KW-0808">Transferase</keyword>
<feature type="compositionally biased region" description="Polar residues" evidence="4">
    <location>
        <begin position="101"/>
        <end position="120"/>
    </location>
</feature>
<dbReference type="AlphaFoldDB" id="A0A507DVN4"/>
<keyword evidence="5" id="KW-0812">Transmembrane</keyword>
<keyword evidence="5" id="KW-0472">Membrane</keyword>
<evidence type="ECO:0000256" key="4">
    <source>
        <dbReference type="SAM" id="MobiDB-lite"/>
    </source>
</evidence>
<keyword evidence="7" id="KW-1185">Reference proteome</keyword>
<reference evidence="6 7" key="1">
    <citation type="journal article" date="2019" name="Sci. Rep.">
        <title>Comparative genomics of chytrid fungi reveal insights into the obligate biotrophic and pathogenic lifestyle of Synchytrium endobioticum.</title>
        <authorList>
            <person name="van de Vossenberg B.T.L.H."/>
            <person name="Warris S."/>
            <person name="Nguyen H.D.T."/>
            <person name="van Gent-Pelzer M.P.E."/>
            <person name="Joly D.L."/>
            <person name="van de Geest H.C."/>
            <person name="Bonants P.J.M."/>
            <person name="Smith D.S."/>
            <person name="Levesque C.A."/>
            <person name="van der Lee T.A.J."/>
        </authorList>
    </citation>
    <scope>NUCLEOTIDE SEQUENCE [LARGE SCALE GENOMIC DNA]</scope>
    <source>
        <strain evidence="6 7">CBS 675.73</strain>
    </source>
</reference>
<keyword evidence="2" id="KW-0328">Glycosyltransferase</keyword>
<name>A0A507DVN4_9FUNG</name>
<organism evidence="6 7">
    <name type="scientific">Chytriomyces confervae</name>
    <dbReference type="NCBI Taxonomy" id="246404"/>
    <lineage>
        <taxon>Eukaryota</taxon>
        <taxon>Fungi</taxon>
        <taxon>Fungi incertae sedis</taxon>
        <taxon>Chytridiomycota</taxon>
        <taxon>Chytridiomycota incertae sedis</taxon>
        <taxon>Chytridiomycetes</taxon>
        <taxon>Chytridiales</taxon>
        <taxon>Chytriomycetaceae</taxon>
        <taxon>Chytriomyces</taxon>
    </lineage>
</organism>
<dbReference type="Proteomes" id="UP000320333">
    <property type="component" value="Unassembled WGS sequence"/>
</dbReference>
<dbReference type="GO" id="GO:0000139">
    <property type="term" value="C:Golgi membrane"/>
    <property type="evidence" value="ECO:0007669"/>
    <property type="project" value="TreeGrafter"/>
</dbReference>
<evidence type="ECO:0000256" key="2">
    <source>
        <dbReference type="ARBA" id="ARBA00022676"/>
    </source>
</evidence>
<dbReference type="InterPro" id="IPR029044">
    <property type="entry name" value="Nucleotide-diphossugar_trans"/>
</dbReference>
<feature type="transmembrane region" description="Helical" evidence="5">
    <location>
        <begin position="71"/>
        <end position="92"/>
    </location>
</feature>
<comment type="similarity">
    <text evidence="1">Belongs to the glycosyltransferase 34 family.</text>
</comment>
<proteinExistence type="inferred from homology"/>
<dbReference type="GO" id="GO:0006487">
    <property type="term" value="P:protein N-linked glycosylation"/>
    <property type="evidence" value="ECO:0007669"/>
    <property type="project" value="TreeGrafter"/>
</dbReference>
<dbReference type="InterPro" id="IPR008630">
    <property type="entry name" value="Glyco_trans_34"/>
</dbReference>
<evidence type="ECO:0000256" key="1">
    <source>
        <dbReference type="ARBA" id="ARBA00005664"/>
    </source>
</evidence>
<keyword evidence="5" id="KW-1133">Transmembrane helix</keyword>
<dbReference type="OrthoDB" id="2122756at2759"/>
<protein>
    <recommendedName>
        <fullName evidence="8">Nucleotide-diphospho-sugar transferase domain-containing protein</fullName>
    </recommendedName>
</protein>
<evidence type="ECO:0000256" key="3">
    <source>
        <dbReference type="ARBA" id="ARBA00022679"/>
    </source>
</evidence>
<evidence type="ECO:0008006" key="8">
    <source>
        <dbReference type="Google" id="ProtNLM"/>
    </source>
</evidence>
<evidence type="ECO:0000256" key="5">
    <source>
        <dbReference type="SAM" id="Phobius"/>
    </source>
</evidence>
<dbReference type="Gene3D" id="3.90.550.10">
    <property type="entry name" value="Spore Coat Polysaccharide Biosynthesis Protein SpsA, Chain A"/>
    <property type="match status" value="1"/>
</dbReference>
<feature type="region of interest" description="Disordered" evidence="4">
    <location>
        <begin position="96"/>
        <end position="120"/>
    </location>
</feature>
<dbReference type="GO" id="GO:0016757">
    <property type="term" value="F:glycosyltransferase activity"/>
    <property type="evidence" value="ECO:0007669"/>
    <property type="project" value="UniProtKB-KW"/>
</dbReference>
<evidence type="ECO:0000313" key="7">
    <source>
        <dbReference type="Proteomes" id="UP000320333"/>
    </source>
</evidence>
<evidence type="ECO:0000313" key="6">
    <source>
        <dbReference type="EMBL" id="TPX55352.1"/>
    </source>
</evidence>
<dbReference type="PANTHER" id="PTHR31306:SF4">
    <property type="entry name" value="ALPHA-1,2-GALACTOSYLTRANSFERASE"/>
    <property type="match status" value="1"/>
</dbReference>
<dbReference type="Pfam" id="PF05637">
    <property type="entry name" value="Glyco_transf_34"/>
    <property type="match status" value="1"/>
</dbReference>
<comment type="caution">
    <text evidence="6">The sequence shown here is derived from an EMBL/GenBank/DDBJ whole genome shotgun (WGS) entry which is preliminary data.</text>
</comment>
<dbReference type="PANTHER" id="PTHR31306">
    <property type="entry name" value="ALPHA-1,6-MANNOSYLTRANSFERASE MNN11-RELATED"/>
    <property type="match status" value="1"/>
</dbReference>
<dbReference type="EMBL" id="QEAP01000854">
    <property type="protein sequence ID" value="TPX55352.1"/>
    <property type="molecule type" value="Genomic_DNA"/>
</dbReference>
<dbReference type="STRING" id="246404.A0A507DVN4"/>
<gene>
    <name evidence="6" type="ORF">CcCBS67573_g09479</name>
</gene>